<evidence type="ECO:0000256" key="1">
    <source>
        <dbReference type="SAM" id="MobiDB-lite"/>
    </source>
</evidence>
<name>A0A6L2P8I1_TANCI</name>
<gene>
    <name evidence="2" type="ORF">Tci_065530</name>
</gene>
<evidence type="ECO:0008006" key="3">
    <source>
        <dbReference type="Google" id="ProtNLM"/>
    </source>
</evidence>
<organism evidence="2">
    <name type="scientific">Tanacetum cinerariifolium</name>
    <name type="common">Dalmatian daisy</name>
    <name type="synonym">Chrysanthemum cinerariifolium</name>
    <dbReference type="NCBI Taxonomy" id="118510"/>
    <lineage>
        <taxon>Eukaryota</taxon>
        <taxon>Viridiplantae</taxon>
        <taxon>Streptophyta</taxon>
        <taxon>Embryophyta</taxon>
        <taxon>Tracheophyta</taxon>
        <taxon>Spermatophyta</taxon>
        <taxon>Magnoliopsida</taxon>
        <taxon>eudicotyledons</taxon>
        <taxon>Gunneridae</taxon>
        <taxon>Pentapetalae</taxon>
        <taxon>asterids</taxon>
        <taxon>campanulids</taxon>
        <taxon>Asterales</taxon>
        <taxon>Asteraceae</taxon>
        <taxon>Asteroideae</taxon>
        <taxon>Anthemideae</taxon>
        <taxon>Anthemidinae</taxon>
        <taxon>Tanacetum</taxon>
    </lineage>
</organism>
<sequence length="1337" mass="151074">MSDPHKNWLVQKQTALGKDTSNPLMADNLQKIVWYSTHHITLMKNWLIQKQTTLSKDKSNPLMADNLPKIVWYSTHHVTLIKKLASQKKTALGKDKSNPLTIDSLLKTIWLSIDHHLTNEVLTIPGQTQLFWNTVVVKQSNDVTRLQALVDKKKVVITEATIRDALRLDDAEGVDFLPNEEIFAELASLALDACAALTRRVEHLEYDKVAQALEITKLERRVKKLKKANKVKVLKLRRLKKVGTSQRIGSSDDTVMEDASNQGRMIDVLDNDAGVALMDDKEEEKKVKEAKVAGDDQVQGRQAEIYKIDMDHASKVLKVVTAASELVTAASTTIVAAEPQVPAATITTARVRVVVASTRRRKGVVIRDLEEESTTIRPAETKSKDKGKRIMVEEPKLMKKNQQFIQKKQEEKRIKEEQAAQDQNSKIPACSDDDDDYSAITPNEPVDSLSMGDEHLNTIPATESNELIKSCVENLVPNPSEFEGENGCDVFACFTTFSNILFDAEYESDSSDYQSCSDEDFSEEIFSNPLFKEEIIPMKIDQHHFNVDSDLIESMLYHDSSVILSSSKIDSLLDEFAGELTLLKSISPGINETDCYLENDIRLIERLLYDNSSPCPPEEFVFDNSDADIESFSPSPIPDEDSDSRMEETDLTFTSDYPMPPSIEEDDDDSKRDVLILEELPSNYSLLLPEIESFYFDIPSFSRPPAKPLNCNTGILNIKMLGDDSEQKLSNIPENLKTLAKGFYPPSLNILSFNWESWNVEDKILVPKLPKNCARCAKCGHPVDGPYCQGCSLLRKKLEEDLVTYFQDFQNTSESSDDSTNVVNAPREPFVVKQDHSVNPPHIDECFCECGDALDGIFCQQCTCKSCGKGAHIGYNCPPKVLIISNPKPCNQTMNNELLQTLPSFDPTSRTTLMEQMTTLTSMCEMVCQIVQKKQEEKRIEDEQAANARYWKIPACCNDDDDYNSAITPVLSTEEPDNSLSMRDEHLDTILATESNEVIKSSVKDLVPIPTKYHFEIVTKSNDDISSSDDDSLYNENIEYVEASPHDSEVLSLEVEEIVISEKEEIEDDNLREKLLNVYLLIANIEALKDNPTPSFELLTKSSSTSPKSFLEETNTFRNSLPEFENFCFNLEEISSGSITTHSDISLPDYEAFYFDDDHIEEISSGSTTTHSDISLFEYDSFTFDLSNDLFPPTNRSDFTHEEFIDELAHIISPPEYDCFYFRNLPDPGELISILNSKSVRTFLQLVLTYQLRMITSLFWRMLYGSLLHISRIPLFLLIFTHSGMKIPSLTQASPLIVFIRLSRVYLIGVELLRNSIRHLNESPMEMLFSTCSSMNQ</sequence>
<feature type="compositionally biased region" description="Basic and acidic residues" evidence="1">
    <location>
        <begin position="407"/>
        <end position="418"/>
    </location>
</feature>
<protein>
    <recommendedName>
        <fullName evidence="3">CCHC-type domain-containing protein</fullName>
    </recommendedName>
</protein>
<proteinExistence type="predicted"/>
<dbReference type="EMBL" id="BKCJ010010880">
    <property type="protein sequence ID" value="GEU93552.1"/>
    <property type="molecule type" value="Genomic_DNA"/>
</dbReference>
<evidence type="ECO:0000313" key="2">
    <source>
        <dbReference type="EMBL" id="GEU93552.1"/>
    </source>
</evidence>
<reference evidence="2" key="1">
    <citation type="journal article" date="2019" name="Sci. Rep.">
        <title>Draft genome of Tanacetum cinerariifolium, the natural source of mosquito coil.</title>
        <authorList>
            <person name="Yamashiro T."/>
            <person name="Shiraishi A."/>
            <person name="Satake H."/>
            <person name="Nakayama K."/>
        </authorList>
    </citation>
    <scope>NUCLEOTIDE SEQUENCE</scope>
</reference>
<comment type="caution">
    <text evidence="2">The sequence shown here is derived from an EMBL/GenBank/DDBJ whole genome shotgun (WGS) entry which is preliminary data.</text>
</comment>
<accession>A0A6L2P8I1</accession>
<feature type="region of interest" description="Disordered" evidence="1">
    <location>
        <begin position="407"/>
        <end position="436"/>
    </location>
</feature>
<feature type="region of interest" description="Disordered" evidence="1">
    <location>
        <begin position="631"/>
        <end position="669"/>
    </location>
</feature>